<reference evidence="3 4" key="1">
    <citation type="submission" date="2019-11" db="EMBL/GenBank/DDBJ databases">
        <authorList>
            <person name="Dong K."/>
        </authorList>
    </citation>
    <scope>NUCLEOTIDE SEQUENCE [LARGE SCALE GENOMIC DNA]</scope>
    <source>
        <strain evidence="3 4">NBRC 112902</strain>
    </source>
</reference>
<dbReference type="InterPro" id="IPR035421">
    <property type="entry name" value="Terminase_6C"/>
</dbReference>
<dbReference type="InterPro" id="IPR027417">
    <property type="entry name" value="P-loop_NTPase"/>
</dbReference>
<evidence type="ECO:0000259" key="2">
    <source>
        <dbReference type="Pfam" id="PF17289"/>
    </source>
</evidence>
<comment type="caution">
    <text evidence="3">The sequence shown here is derived from an EMBL/GenBank/DDBJ whole genome shotgun (WGS) entry which is preliminary data.</text>
</comment>
<dbReference type="Pfam" id="PF17289">
    <property type="entry name" value="Terminase_6C"/>
    <property type="match status" value="1"/>
</dbReference>
<dbReference type="RefSeq" id="WP_155041134.1">
    <property type="nucleotide sequence ID" value="NZ_WMIG01000013.1"/>
</dbReference>
<accession>A0A844HLP1</accession>
<name>A0A844HLP1_9RHOB</name>
<dbReference type="Pfam" id="PF03237">
    <property type="entry name" value="Terminase_6N"/>
    <property type="match status" value="1"/>
</dbReference>
<gene>
    <name evidence="3" type="ORF">GL300_18440</name>
</gene>
<proteinExistence type="predicted"/>
<sequence length="442" mass="51289">MTNFPATKQNPPSRQVQRQIQRLGLHRLQTVVFQDRHRFRVIVAGRRWGKTRLSKTEIIKGAVSKSNQLVWYVAPTYQQARDIMWDDLKASIPRKMIQKNGVNETRMRIRLINGSIIQLKGADNPESLRGVGLNLVVIDECQDIKKETWETVLQPTLATTGGRAIFIGSPKGFDWFYDNYQKGQAGEVVRDEKGRDVANEWKSWQFPTITSPFIPKKEIEARKRDMDPKSFAQEFMARFENVSGRVYYPFDRNVHVGDYDFDPRLPMFIGMDFNIDPMSAVILQEQPNGEIWAVDECVLYGSNVLETGEELARRYWREMKRRQVQIYPDPAGNNRNHDRGETSLEILRDLGFKEIYFKRKHPPVQDRINTVNRLLRSADGRVILKVDRSCRKLIESLEQTVYKEGSREVDKTRGTEHVGDALGYYADFRHPIKKVQILGVSI</sequence>
<dbReference type="Gene3D" id="3.40.50.300">
    <property type="entry name" value="P-loop containing nucleotide triphosphate hydrolases"/>
    <property type="match status" value="1"/>
</dbReference>
<dbReference type="EMBL" id="WMIG01000013">
    <property type="protein sequence ID" value="MTH61193.1"/>
    <property type="molecule type" value="Genomic_DNA"/>
</dbReference>
<keyword evidence="1" id="KW-1188">Viral release from host cell</keyword>
<keyword evidence="4" id="KW-1185">Reference proteome</keyword>
<protein>
    <submittedName>
        <fullName evidence="3">Terminase</fullName>
    </submittedName>
</protein>
<dbReference type="AlphaFoldDB" id="A0A844HLP1"/>
<dbReference type="Proteomes" id="UP000449846">
    <property type="component" value="Unassembled WGS sequence"/>
</dbReference>
<dbReference type="Gene3D" id="3.30.420.280">
    <property type="match status" value="1"/>
</dbReference>
<evidence type="ECO:0000313" key="4">
    <source>
        <dbReference type="Proteomes" id="UP000449846"/>
    </source>
</evidence>
<dbReference type="OrthoDB" id="479677at2"/>
<organism evidence="3 4">
    <name type="scientific">Paracoccus litorisediminis</name>
    <dbReference type="NCBI Taxonomy" id="2006130"/>
    <lineage>
        <taxon>Bacteria</taxon>
        <taxon>Pseudomonadati</taxon>
        <taxon>Pseudomonadota</taxon>
        <taxon>Alphaproteobacteria</taxon>
        <taxon>Rhodobacterales</taxon>
        <taxon>Paracoccaceae</taxon>
        <taxon>Paracoccus</taxon>
    </lineage>
</organism>
<feature type="domain" description="Terminase large subunit gp17-like C-terminal" evidence="2">
    <location>
        <begin position="269"/>
        <end position="417"/>
    </location>
</feature>
<evidence type="ECO:0000256" key="1">
    <source>
        <dbReference type="ARBA" id="ARBA00022612"/>
    </source>
</evidence>
<evidence type="ECO:0000313" key="3">
    <source>
        <dbReference type="EMBL" id="MTH61193.1"/>
    </source>
</evidence>